<comment type="caution">
    <text evidence="1">The sequence shown here is derived from an EMBL/GenBank/DDBJ whole genome shotgun (WGS) entry which is preliminary data.</text>
</comment>
<name>A0A930UW02_9PAST</name>
<dbReference type="EMBL" id="JADION010000015">
    <property type="protein sequence ID" value="MBF4102553.1"/>
    <property type="molecule type" value="Genomic_DNA"/>
</dbReference>
<gene>
    <name evidence="1" type="ORF">INT80_06385</name>
</gene>
<reference evidence="1" key="1">
    <citation type="submission" date="2020-11" db="EMBL/GenBank/DDBJ databases">
        <title>Gallibacterium anatis 1637, full genome, WGS.</title>
        <authorList>
            <person name="Laishevtcev A.I."/>
            <person name="Yakimova E.A."/>
            <person name="Petkovich D."/>
            <person name="Stepanova T.V."/>
            <person name="Kalendr R.S."/>
            <person name="Rubalsky E.O."/>
            <person name="Zulkarneev E.R."/>
            <person name="Aleshkin A.V."/>
        </authorList>
    </citation>
    <scope>NUCLEOTIDE SEQUENCE</scope>
    <source>
        <strain evidence="1">1637</strain>
    </source>
</reference>
<protein>
    <submittedName>
        <fullName evidence="1">Uncharacterized protein</fullName>
    </submittedName>
</protein>
<dbReference type="AlphaFoldDB" id="A0A930UW02"/>
<evidence type="ECO:0000313" key="1">
    <source>
        <dbReference type="EMBL" id="MBF4102553.1"/>
    </source>
</evidence>
<accession>A0A930UW02</accession>
<organism evidence="1">
    <name type="scientific">Gallibacterium anatis</name>
    <dbReference type="NCBI Taxonomy" id="750"/>
    <lineage>
        <taxon>Bacteria</taxon>
        <taxon>Pseudomonadati</taxon>
        <taxon>Pseudomonadota</taxon>
        <taxon>Gammaproteobacteria</taxon>
        <taxon>Pasteurellales</taxon>
        <taxon>Pasteurellaceae</taxon>
        <taxon>Gallibacterium</taxon>
    </lineage>
</organism>
<proteinExistence type="predicted"/>
<sequence length="50" mass="5747">MAKKGITTIDVLLQENQDKELIAAKFTVFNLARDANNSFIDIYFKERKAI</sequence>